<organism evidence="2 3">
    <name type="scientific">Macaca mulatta</name>
    <name type="common">Rhesus macaque</name>
    <dbReference type="NCBI Taxonomy" id="9544"/>
    <lineage>
        <taxon>Eukaryota</taxon>
        <taxon>Metazoa</taxon>
        <taxon>Chordata</taxon>
        <taxon>Craniata</taxon>
        <taxon>Vertebrata</taxon>
        <taxon>Euteleostomi</taxon>
        <taxon>Mammalia</taxon>
        <taxon>Eutheria</taxon>
        <taxon>Euarchontoglires</taxon>
        <taxon>Primates</taxon>
        <taxon>Haplorrhini</taxon>
        <taxon>Catarrhini</taxon>
        <taxon>Cercopithecidae</taxon>
        <taxon>Cercopithecinae</taxon>
        <taxon>Macaca</taxon>
    </lineage>
</organism>
<evidence type="ECO:0000313" key="2">
    <source>
        <dbReference type="Ensembl" id="ENSMMUP00000064443.1"/>
    </source>
</evidence>
<reference evidence="2" key="3">
    <citation type="submission" date="2025-08" db="UniProtKB">
        <authorList>
            <consortium name="Ensembl"/>
        </authorList>
    </citation>
    <scope>IDENTIFICATION</scope>
    <source>
        <strain evidence="2">17573</strain>
    </source>
</reference>
<feature type="compositionally biased region" description="Polar residues" evidence="1">
    <location>
        <begin position="53"/>
        <end position="62"/>
    </location>
</feature>
<feature type="region of interest" description="Disordered" evidence="1">
    <location>
        <begin position="26"/>
        <end position="62"/>
    </location>
</feature>
<dbReference type="Ensembl" id="ENSMMUT00000095389.1">
    <property type="protein sequence ID" value="ENSMMUP00000064443.1"/>
    <property type="gene ID" value="ENSMMUG00000053993.1"/>
</dbReference>
<sequence length="146" mass="15660">MANFLYLVETGFHHIGQAGLKLLTSGDPPASASQSAGITGKSHHTQPKKQHFFPTSSSTDKSQGETLISCDWVGVLPQGDYGHGGGDTERDDSPHSDHIAGVWGPKAVLSKKTEGHKGPILTQEANRMVCIPACREWRPGRVLSFS</sequence>
<dbReference type="AlphaFoldDB" id="A0A5F7ZIJ9"/>
<keyword evidence="3" id="KW-1185">Reference proteome</keyword>
<reference evidence="2" key="2">
    <citation type="submission" date="2019-01" db="EMBL/GenBank/DDBJ databases">
        <authorList>
            <person name="Graves T."/>
            <person name="Eichler E.E."/>
            <person name="Wilson R.K."/>
        </authorList>
    </citation>
    <scope>NUCLEOTIDE SEQUENCE [LARGE SCALE GENOMIC DNA]</scope>
    <source>
        <strain evidence="2">17573</strain>
    </source>
</reference>
<reference evidence="3" key="1">
    <citation type="journal article" date="2007" name="Science">
        <title>Evolutionary and biomedical insights from the rhesus macaque genome.</title>
        <authorList>
            <person name="Gibbs R.A."/>
            <person name="Rogers J."/>
            <person name="Katze M.G."/>
            <person name="Bumgarner R."/>
            <person name="Weinstock G.M."/>
            <person name="Mardis E.R."/>
            <person name="Remington K.A."/>
            <person name="Strausberg R.L."/>
            <person name="Venter J.C."/>
            <person name="Wilson R.K."/>
            <person name="Batzer M.A."/>
            <person name="Bustamante C.D."/>
            <person name="Eichler E.E."/>
            <person name="Hahn M.W."/>
            <person name="Hardison R.C."/>
            <person name="Makova K.D."/>
            <person name="Miller W."/>
            <person name="Milosavljevic A."/>
            <person name="Palermo R.E."/>
            <person name="Siepel A."/>
            <person name="Sikela J.M."/>
            <person name="Attaway T."/>
            <person name="Bell S."/>
            <person name="Bernard K.E."/>
            <person name="Buhay C.J."/>
            <person name="Chandrabose M.N."/>
            <person name="Dao M."/>
            <person name="Davis C."/>
            <person name="Delehaunty K.D."/>
            <person name="Ding Y."/>
            <person name="Dinh H.H."/>
            <person name="Dugan-Rocha S."/>
            <person name="Fulton L.A."/>
            <person name="Gabisi R.A."/>
            <person name="Garner T.T."/>
            <person name="Godfrey J."/>
            <person name="Hawes A.C."/>
            <person name="Hernandez J."/>
            <person name="Hines S."/>
            <person name="Holder M."/>
            <person name="Hume J."/>
            <person name="Jhangiani S.N."/>
            <person name="Joshi V."/>
            <person name="Khan Z.M."/>
            <person name="Kirkness E.F."/>
            <person name="Cree A."/>
            <person name="Fowler R.G."/>
            <person name="Lee S."/>
            <person name="Lewis L.R."/>
            <person name="Li Z."/>
            <person name="Liu Y.-S."/>
            <person name="Moore S.M."/>
            <person name="Muzny D."/>
            <person name="Nazareth L.V."/>
            <person name="Ngo D.N."/>
            <person name="Okwuonu G.O."/>
            <person name="Pai G."/>
            <person name="Parker D."/>
            <person name="Paul H.A."/>
            <person name="Pfannkoch C."/>
            <person name="Pohl C.S."/>
            <person name="Rogers Y.-H.C."/>
            <person name="Ruiz S.J."/>
            <person name="Sabo A."/>
            <person name="Santibanez J."/>
            <person name="Schneider B.W."/>
            <person name="Smith S.M."/>
            <person name="Sodergren E."/>
            <person name="Svatek A.F."/>
            <person name="Utterback T.R."/>
            <person name="Vattathil S."/>
            <person name="Warren W."/>
            <person name="White C.S."/>
            <person name="Chinwalla A.T."/>
            <person name="Feng Y."/>
            <person name="Halpern A.L."/>
            <person name="Hillier L.W."/>
            <person name="Huang X."/>
            <person name="Minx P."/>
            <person name="Nelson J.O."/>
            <person name="Pepin K.H."/>
            <person name="Qin X."/>
            <person name="Sutton G.G."/>
            <person name="Venter E."/>
            <person name="Walenz B.P."/>
            <person name="Wallis J.W."/>
            <person name="Worley K.C."/>
            <person name="Yang S.-P."/>
            <person name="Jones S.M."/>
            <person name="Marra M.A."/>
            <person name="Rocchi M."/>
            <person name="Schein J.E."/>
            <person name="Baertsch R."/>
            <person name="Clarke L."/>
            <person name="Csuros M."/>
            <person name="Glasscock J."/>
            <person name="Harris R.A."/>
            <person name="Havlak P."/>
            <person name="Jackson A.R."/>
            <person name="Jiang H."/>
            <person name="Liu Y."/>
            <person name="Messina D.N."/>
            <person name="Shen Y."/>
            <person name="Song H.X.-Z."/>
            <person name="Wylie T."/>
            <person name="Zhang L."/>
            <person name="Birney E."/>
            <person name="Han K."/>
            <person name="Konkel M.K."/>
            <person name="Lee J."/>
            <person name="Smit A.F.A."/>
            <person name="Ullmer B."/>
            <person name="Wang H."/>
            <person name="Xing J."/>
            <person name="Burhans R."/>
            <person name="Cheng Z."/>
            <person name="Karro J.E."/>
            <person name="Ma J."/>
            <person name="Raney B."/>
            <person name="She X."/>
            <person name="Cox M.J."/>
            <person name="Demuth J.P."/>
            <person name="Dumas L.J."/>
            <person name="Han S.-G."/>
            <person name="Hopkins J."/>
            <person name="Karimpour-Fard A."/>
            <person name="Kim Y.H."/>
            <person name="Pollack J.R."/>
            <person name="Vinar T."/>
            <person name="Addo-Quaye C."/>
            <person name="Degenhardt J."/>
            <person name="Denby A."/>
            <person name="Hubisz M.J."/>
            <person name="Indap A."/>
            <person name="Kosiol C."/>
            <person name="Lahn B.T."/>
            <person name="Lawson H.A."/>
            <person name="Marklein A."/>
            <person name="Nielsen R."/>
            <person name="Vallender E.J."/>
            <person name="Clark A.G."/>
            <person name="Ferguson B."/>
            <person name="Hernandez R.D."/>
            <person name="Hirani K."/>
            <person name="Kehrer-Sawatzki H."/>
            <person name="Kolb J."/>
            <person name="Patil S."/>
            <person name="Pu L.-L."/>
            <person name="Ren Y."/>
            <person name="Smith D.G."/>
            <person name="Wheeler D.A."/>
            <person name="Schenck I."/>
            <person name="Ball E.V."/>
            <person name="Chen R."/>
            <person name="Cooper D.N."/>
            <person name="Giardine B."/>
            <person name="Hsu F."/>
            <person name="Kent W.J."/>
            <person name="Lesk A."/>
            <person name="Nelson D.L."/>
            <person name="O'brien W.E."/>
            <person name="Pruefer K."/>
            <person name="Stenson P.D."/>
            <person name="Wallace J.C."/>
            <person name="Ke H."/>
            <person name="Liu X.-M."/>
            <person name="Wang P."/>
            <person name="Xiang A.P."/>
            <person name="Yang F."/>
            <person name="Barber G.P."/>
            <person name="Haussler D."/>
            <person name="Karolchik D."/>
            <person name="Kern A.D."/>
            <person name="Kuhn R.M."/>
            <person name="Smith K.E."/>
            <person name="Zwieg A.S."/>
        </authorList>
    </citation>
    <scope>NUCLEOTIDE SEQUENCE [LARGE SCALE GENOMIC DNA]</scope>
    <source>
        <strain evidence="3">17573</strain>
    </source>
</reference>
<proteinExistence type="predicted"/>
<dbReference type="Proteomes" id="UP000006718">
    <property type="component" value="Chromosome 17"/>
</dbReference>
<dbReference type="GeneTree" id="ENSGT01120000271815"/>
<dbReference type="PANTHER" id="PTHR12138">
    <property type="entry name" value="PRIMATE-EXPANDED PROTEIN FAMILY"/>
    <property type="match status" value="1"/>
</dbReference>
<name>A0A5F7ZIJ9_MACMU</name>
<dbReference type="PRINTS" id="PR02045">
    <property type="entry name" value="F138DOMAIN"/>
</dbReference>
<dbReference type="PANTHER" id="PTHR12138:SF161">
    <property type="entry name" value="SECRETED PROTEIN"/>
    <property type="match status" value="1"/>
</dbReference>
<accession>A0A5F7ZIJ9</accession>
<protein>
    <submittedName>
        <fullName evidence="2">Uncharacterized protein</fullName>
    </submittedName>
</protein>
<reference evidence="2" key="4">
    <citation type="submission" date="2025-09" db="UniProtKB">
        <authorList>
            <consortium name="Ensembl"/>
        </authorList>
    </citation>
    <scope>IDENTIFICATION</scope>
    <source>
        <strain evidence="2">17573</strain>
    </source>
</reference>
<feature type="compositionally biased region" description="Basic residues" evidence="1">
    <location>
        <begin position="41"/>
        <end position="51"/>
    </location>
</feature>
<evidence type="ECO:0000313" key="3">
    <source>
        <dbReference type="Proteomes" id="UP000006718"/>
    </source>
</evidence>
<dbReference type="VEuPathDB" id="HostDB:ENSMMUG00000053993"/>
<evidence type="ECO:0000256" key="1">
    <source>
        <dbReference type="SAM" id="MobiDB-lite"/>
    </source>
</evidence>
<dbReference type="InParanoid" id="A0A5F7ZIJ9"/>